<dbReference type="InterPro" id="IPR007863">
    <property type="entry name" value="Peptidase_M16_C"/>
</dbReference>
<evidence type="ECO:0000313" key="5">
    <source>
        <dbReference type="Proteomes" id="UP000435304"/>
    </source>
</evidence>
<organism evidence="4 5">
    <name type="scientific">Auraticoccus cholistanensis</name>
    <dbReference type="NCBI Taxonomy" id="2656650"/>
    <lineage>
        <taxon>Bacteria</taxon>
        <taxon>Bacillati</taxon>
        <taxon>Actinomycetota</taxon>
        <taxon>Actinomycetes</taxon>
        <taxon>Propionibacteriales</taxon>
        <taxon>Propionibacteriaceae</taxon>
        <taxon>Auraticoccus</taxon>
    </lineage>
</organism>
<proteinExistence type="predicted"/>
<dbReference type="EMBL" id="WPCU01000005">
    <property type="protein sequence ID" value="MVA76116.1"/>
    <property type="molecule type" value="Genomic_DNA"/>
</dbReference>
<reference evidence="4 5" key="1">
    <citation type="submission" date="2019-12" db="EMBL/GenBank/DDBJ databases">
        <title>Auraticoccus cholistani sp. nov., an actinomycete isolated from soil of Cholistan desert.</title>
        <authorList>
            <person name="Cheema M.T."/>
        </authorList>
    </citation>
    <scope>NUCLEOTIDE SEQUENCE [LARGE SCALE GENOMIC DNA]</scope>
    <source>
        <strain evidence="4 5">F435</strain>
    </source>
</reference>
<dbReference type="AlphaFoldDB" id="A0A6A9UT60"/>
<comment type="caution">
    <text evidence="4">The sequence shown here is derived from an EMBL/GenBank/DDBJ whole genome shotgun (WGS) entry which is preliminary data.</text>
</comment>
<accession>A0A6A9UT60</accession>
<protein>
    <submittedName>
        <fullName evidence="4">Insulinase family protein</fullName>
    </submittedName>
</protein>
<feature type="region of interest" description="Disordered" evidence="1">
    <location>
        <begin position="1"/>
        <end position="29"/>
    </location>
</feature>
<keyword evidence="5" id="KW-1185">Reference proteome</keyword>
<gene>
    <name evidence="4" type="ORF">GC722_08785</name>
</gene>
<evidence type="ECO:0000259" key="2">
    <source>
        <dbReference type="Pfam" id="PF00675"/>
    </source>
</evidence>
<dbReference type="Proteomes" id="UP000435304">
    <property type="component" value="Unassembled WGS sequence"/>
</dbReference>
<dbReference type="PANTHER" id="PTHR11851">
    <property type="entry name" value="METALLOPROTEASE"/>
    <property type="match status" value="1"/>
</dbReference>
<evidence type="ECO:0000259" key="3">
    <source>
        <dbReference type="Pfam" id="PF05193"/>
    </source>
</evidence>
<evidence type="ECO:0000256" key="1">
    <source>
        <dbReference type="SAM" id="MobiDB-lite"/>
    </source>
</evidence>
<feature type="domain" description="Peptidase M16 C-terminal" evidence="3">
    <location>
        <begin position="201"/>
        <end position="374"/>
    </location>
</feature>
<evidence type="ECO:0000313" key="4">
    <source>
        <dbReference type="EMBL" id="MVA76116.1"/>
    </source>
</evidence>
<name>A0A6A9UT60_9ACTN</name>
<dbReference type="RefSeq" id="WP_156609551.1">
    <property type="nucleotide sequence ID" value="NZ_WPCU01000005.1"/>
</dbReference>
<dbReference type="InterPro" id="IPR050361">
    <property type="entry name" value="MPP/UQCRC_Complex"/>
</dbReference>
<dbReference type="InterPro" id="IPR011249">
    <property type="entry name" value="Metalloenz_LuxS/M16"/>
</dbReference>
<dbReference type="Pfam" id="PF00675">
    <property type="entry name" value="Peptidase_M16"/>
    <property type="match status" value="1"/>
</dbReference>
<dbReference type="Gene3D" id="3.30.830.10">
    <property type="entry name" value="Metalloenzyme, LuxS/M16 peptidase-like"/>
    <property type="match status" value="2"/>
</dbReference>
<dbReference type="PANTHER" id="PTHR11851:SF224">
    <property type="entry name" value="PROCESSING PROTEASE"/>
    <property type="match status" value="1"/>
</dbReference>
<dbReference type="Pfam" id="PF05193">
    <property type="entry name" value="Peptidase_M16_C"/>
    <property type="match status" value="1"/>
</dbReference>
<dbReference type="SUPFAM" id="SSF63411">
    <property type="entry name" value="LuxS/MPP-like metallohydrolase"/>
    <property type="match status" value="2"/>
</dbReference>
<feature type="domain" description="Peptidase M16 N-terminal" evidence="2">
    <location>
        <begin position="69"/>
        <end position="180"/>
    </location>
</feature>
<dbReference type="InterPro" id="IPR011765">
    <property type="entry name" value="Pept_M16_N"/>
</dbReference>
<sequence>MTPRRPRPRASLQPLSHAATAPAVAPPPRWRFPQPTSAARLGNGLDVLWYRLPGQHVLAATLVLDLPLSREPRDLEGLATITARVLDEGTVDHPGEQFAERLEAVGAAMGIHVSLSGQQVMLDVPVTRVAEALPLLAEAVRRPRLEAADVERHVALRLAEIEQLEANSAQTANRWLRRQLWTPDSRASRMNGGEPDTVARITPVEVAAFHAGQLGPTGATLVLAGDLAEDPLDLVADAFAGWQANPAGPELARPEPAPPSVLLVDRPGAVQADVRLAGPGTDRHDPRWPALLVGTTAVGGSFLSRLNRVLREERGWTYGVHLNLTPHRDGGSWAVSGSFRTEVVGAALAEARSLLDLGAEPLTAAETEAAVHQLTGTLPLRAATAEGVVDQVASHLLAGLPADHADQLLADVRQVGPEAATAAYTEVVDPAAPTVVVVGDAGALEPALEQAGFPVTERR</sequence>
<dbReference type="GO" id="GO:0046872">
    <property type="term" value="F:metal ion binding"/>
    <property type="evidence" value="ECO:0007669"/>
    <property type="project" value="InterPro"/>
</dbReference>